<sequence length="860" mass="94740">MDEPAQLRVGSHVLIQLGRELVTDVEQAILECVKNSYDADSPGCRIEIDTRERGTLYEHGTAGKLARFTAPAENVHVVVKPSEDAEKPADAADPTALVTRQLDYMGRITIEDTGDGLDAAQLRSSWLVISKSRKRTSEGPKAKTLRGRTPLGDKGLGRLGTMKLGDILLIETATSPESDLWRAQFRWADCDVADTVDQIPVQISNEANSAGFKGTRVSVLGLNDMPEWRRPRRLNEITRSLAQLISPFEATSTFPVGIVLDGVDQSLSGLANEVLARAVAEFHFRWDDDRQTGNRRLVARALMRKRLLASERNDKQKHKTERAFNGPDRGEGFAKALKSSGRMKQYDKVEVFDDAPWYLEIERTFNWSDFFIEEGLASTRDPGPFTGSFYYFHLNERGPDEAAAAGVGVDSAVIKNMSGISILRDGFKVRSPGDWLGLSSEMTSGSTYGLRVDNTVGYFALTGAENFSLVEKSDREGFVEDATYRGFHTIAQRCQRFASEAMENTRRTLDKYVKDLDDRDAVQAGASVDPLVDISSNLQSAQHVKDVADKAASDLDRSIRRIESGLDSGADVVNETMKVMKATMAAIDEVRSKIVPPGGSDAALKRLKRDMDDKQQQMVGLFESAAVGLSARGLAHELRTHLAEIRQRANAIEKSTKGSSGHQSILPDLRAIRASCSAISGAASLIDPMLPRSRATKDTFSLGEFVGEYFENRRLSLEKSEIAIEVALPPEPTIVRMNRSRLLQVLDNLVRNSAYWLRRAATSGSHPVDRKITVQIDGRGFVLFDGGEGVDPHVAESLFEMFVTTKPEGDPGQGLGLFIISELLSLDACTISLDNERNPSGRRFKFDVDLHAVLLTGDRK</sequence>
<keyword evidence="1" id="KW-0547">Nucleotide-binding</keyword>
<gene>
    <name evidence="1" type="ORF">NKI81_15960</name>
</gene>
<keyword evidence="2" id="KW-1185">Reference proteome</keyword>
<accession>A0ACC6T074</accession>
<protein>
    <submittedName>
        <fullName evidence="1">ATP-binding protein</fullName>
    </submittedName>
</protein>
<comment type="caution">
    <text evidence="1">The sequence shown here is derived from an EMBL/GenBank/DDBJ whole genome shotgun (WGS) entry which is preliminary data.</text>
</comment>
<name>A0ACC6T074_9HYPH</name>
<reference evidence="1 2" key="1">
    <citation type="journal article" date="2024" name="Proc. Natl. Acad. Sci. U.S.A.">
        <title>The evolutionary genomics of adaptation to stress in wild rhizobium bacteria.</title>
        <authorList>
            <person name="Kehlet-Delgado H."/>
            <person name="Montoya A.P."/>
            <person name="Jensen K.T."/>
            <person name="Wendlandt C.E."/>
            <person name="Dexheimer C."/>
            <person name="Roberts M."/>
            <person name="Torres Martinez L."/>
            <person name="Friesen M.L."/>
            <person name="Griffitts J.S."/>
            <person name="Porter S.S."/>
        </authorList>
    </citation>
    <scope>NUCLEOTIDE SEQUENCE [LARGE SCALE GENOMIC DNA]</scope>
    <source>
        <strain evidence="1 2">M0468</strain>
    </source>
</reference>
<dbReference type="EMBL" id="JAMYRI010000008">
    <property type="protein sequence ID" value="MER9285447.1"/>
    <property type="molecule type" value="Genomic_DNA"/>
</dbReference>
<dbReference type="Proteomes" id="UP001480082">
    <property type="component" value="Unassembled WGS sequence"/>
</dbReference>
<keyword evidence="1" id="KW-0067">ATP-binding</keyword>
<evidence type="ECO:0000313" key="2">
    <source>
        <dbReference type="Proteomes" id="UP001480082"/>
    </source>
</evidence>
<organism evidence="1 2">
    <name type="scientific">Mesorhizobium australicum</name>
    <dbReference type="NCBI Taxonomy" id="536018"/>
    <lineage>
        <taxon>Bacteria</taxon>
        <taxon>Pseudomonadati</taxon>
        <taxon>Pseudomonadota</taxon>
        <taxon>Alphaproteobacteria</taxon>
        <taxon>Hyphomicrobiales</taxon>
        <taxon>Phyllobacteriaceae</taxon>
        <taxon>Mesorhizobium</taxon>
    </lineage>
</organism>
<proteinExistence type="predicted"/>
<evidence type="ECO:0000313" key="1">
    <source>
        <dbReference type="EMBL" id="MER9285447.1"/>
    </source>
</evidence>